<dbReference type="PROSITE" id="PS51707">
    <property type="entry name" value="CYTH"/>
    <property type="match status" value="1"/>
</dbReference>
<accession>A0ABY5Y8Z4</accession>
<evidence type="ECO:0000259" key="1">
    <source>
        <dbReference type="PROSITE" id="PS51707"/>
    </source>
</evidence>
<dbReference type="CDD" id="cd07891">
    <property type="entry name" value="CYTH-like_CthTTM-like_1"/>
    <property type="match status" value="1"/>
</dbReference>
<evidence type="ECO:0000313" key="2">
    <source>
        <dbReference type="EMBL" id="UWX54827.1"/>
    </source>
</evidence>
<dbReference type="PANTHER" id="PTHR40114:SF1">
    <property type="entry name" value="SLR0698 PROTEIN"/>
    <property type="match status" value="1"/>
</dbReference>
<dbReference type="InterPro" id="IPR012042">
    <property type="entry name" value="NeuTTM/CthTTM-like"/>
</dbReference>
<dbReference type="InterPro" id="IPR033469">
    <property type="entry name" value="CYTH-like_dom_sf"/>
</dbReference>
<dbReference type="EMBL" id="CP104205">
    <property type="protein sequence ID" value="UWX54827.1"/>
    <property type="molecule type" value="Genomic_DNA"/>
</dbReference>
<proteinExistence type="predicted"/>
<evidence type="ECO:0000313" key="3">
    <source>
        <dbReference type="Proteomes" id="UP001059209"/>
    </source>
</evidence>
<sequence length="155" mass="17826">MIEIERKFLVRSMHFVDRAVSKTKIVQGFLNTHPERTVRVRIKGQKGFMTVKGKSNASGTTRFEWETEIGHSDAQKLLQLCEKGVLDKTGYLVPFEGHNFEVDVFDGDNKGLILAEIELTTENELFQKPNWLGEEVTGDIKYYNSQLSKQPFNTW</sequence>
<dbReference type="Pfam" id="PF01928">
    <property type="entry name" value="CYTH"/>
    <property type="match status" value="1"/>
</dbReference>
<dbReference type="Proteomes" id="UP001059209">
    <property type="component" value="Chromosome"/>
</dbReference>
<reference evidence="2" key="1">
    <citation type="submission" date="2022-09" db="EMBL/GenBank/DDBJ databases">
        <title>Maribacter litopenaei sp. nov., isolated from the intestinal tract of the Pacific White Shrimp, Litopenaeus vannamei.</title>
        <authorList>
            <person name="Kim S.Y."/>
            <person name="Hwang C.Y."/>
        </authorList>
    </citation>
    <scope>NUCLEOTIDE SEQUENCE</scope>
    <source>
        <strain evidence="2">HL-LV01</strain>
    </source>
</reference>
<dbReference type="SMART" id="SM01118">
    <property type="entry name" value="CYTH"/>
    <property type="match status" value="1"/>
</dbReference>
<dbReference type="PIRSF" id="PIRSF016487">
    <property type="entry name" value="CYTH_UCP016487"/>
    <property type="match status" value="1"/>
</dbReference>
<dbReference type="RefSeq" id="WP_260572682.1">
    <property type="nucleotide sequence ID" value="NZ_CP104205.1"/>
</dbReference>
<dbReference type="PANTHER" id="PTHR40114">
    <property type="entry name" value="SLR0698 PROTEIN"/>
    <property type="match status" value="1"/>
</dbReference>
<dbReference type="InterPro" id="IPR023577">
    <property type="entry name" value="CYTH_domain"/>
</dbReference>
<dbReference type="SUPFAM" id="SSF55154">
    <property type="entry name" value="CYTH-like phosphatases"/>
    <property type="match status" value="1"/>
</dbReference>
<dbReference type="Gene3D" id="2.40.320.10">
    <property type="entry name" value="Hypothetical Protein Pfu-838710-001"/>
    <property type="match status" value="1"/>
</dbReference>
<organism evidence="2 3">
    <name type="scientific">Maribacter litopenaei</name>
    <dbReference type="NCBI Taxonomy" id="2976127"/>
    <lineage>
        <taxon>Bacteria</taxon>
        <taxon>Pseudomonadati</taxon>
        <taxon>Bacteroidota</taxon>
        <taxon>Flavobacteriia</taxon>
        <taxon>Flavobacteriales</taxon>
        <taxon>Flavobacteriaceae</taxon>
        <taxon>Maribacter</taxon>
    </lineage>
</organism>
<feature type="domain" description="CYTH" evidence="1">
    <location>
        <begin position="1"/>
        <end position="149"/>
    </location>
</feature>
<name>A0ABY5Y8Z4_9FLAO</name>
<keyword evidence="3" id="KW-1185">Reference proteome</keyword>
<protein>
    <submittedName>
        <fullName evidence="2">CYTH domain-containing protein</fullName>
    </submittedName>
</protein>
<gene>
    <name evidence="2" type="ORF">NYZ99_18975</name>
</gene>